<keyword evidence="6" id="KW-0687">Ribonucleoprotein</keyword>
<name>A0AA39IRW0_9BILA</name>
<dbReference type="GO" id="GO:0006412">
    <property type="term" value="P:translation"/>
    <property type="evidence" value="ECO:0007669"/>
    <property type="project" value="TreeGrafter"/>
</dbReference>
<evidence type="ECO:0000256" key="2">
    <source>
        <dbReference type="ARBA" id="ARBA00010152"/>
    </source>
</evidence>
<comment type="caution">
    <text evidence="8">The sequence shown here is derived from an EMBL/GenBank/DDBJ whole genome shotgun (WGS) entry which is preliminary data.</text>
</comment>
<comment type="subcellular location">
    <subcellularLocation>
        <location evidence="1">Mitochondrion</location>
    </subcellularLocation>
</comment>
<evidence type="ECO:0000256" key="7">
    <source>
        <dbReference type="SAM" id="MobiDB-lite"/>
    </source>
</evidence>
<evidence type="ECO:0000313" key="9">
    <source>
        <dbReference type="Proteomes" id="UP001175271"/>
    </source>
</evidence>
<dbReference type="InterPro" id="IPR019189">
    <property type="entry name" value="Ribosomal_mL41"/>
</dbReference>
<keyword evidence="3" id="KW-0809">Transit peptide</keyword>
<keyword evidence="5" id="KW-0496">Mitochondrion</keyword>
<feature type="compositionally biased region" description="Basic and acidic residues" evidence="7">
    <location>
        <begin position="117"/>
        <end position="126"/>
    </location>
</feature>
<comment type="similarity">
    <text evidence="2">Belongs to the mitochondrion-specific ribosomal protein mL41 family.</text>
</comment>
<evidence type="ECO:0000256" key="3">
    <source>
        <dbReference type="ARBA" id="ARBA00022946"/>
    </source>
</evidence>
<evidence type="ECO:0000256" key="4">
    <source>
        <dbReference type="ARBA" id="ARBA00022980"/>
    </source>
</evidence>
<dbReference type="EMBL" id="JAUCMV010000001">
    <property type="protein sequence ID" value="KAK0429325.1"/>
    <property type="molecule type" value="Genomic_DNA"/>
</dbReference>
<sequence>MGQRKIEPMVSEKHKWPGQNREFPELNPKFRKLNPETLHGYTGVQPVGYNDPVTGEFVKVAEMTPELVVPDLSGFQLGPYVSYKSDVEIEKSPNGTLAQTLSASLSSERGPASRTRLQLEKNAQHDADEDVETDEEVEDADTFKKEHENDLVCRDAKGIAVDWFITVKFAQSEASATVTSAHPEKFVGEVKIINSAQVHRYFCNKQQCLIDPDMRMKNDQANIEDYLQSLGEVRLRIFYHGRPGVAVLDNGETQQREFDVFLRTLARHNGDAFFAWQSWTHTDPKGGQESYCATMNGGLKCMLKIVKHEFAGRECLHTHDHSKCILELPSRENYHPRWVYVSGSNAVNTQILRGSITIGFKNVTLNKLLRCSLLVVDFEGYYVDYLKNPQTIPKSEGRKVFQLICNGCGTNTECSKKFNHFDKMYADVKKKREEKAAKK</sequence>
<evidence type="ECO:0000256" key="6">
    <source>
        <dbReference type="ARBA" id="ARBA00023274"/>
    </source>
</evidence>
<keyword evidence="9" id="KW-1185">Reference proteome</keyword>
<reference evidence="8" key="1">
    <citation type="submission" date="2023-06" db="EMBL/GenBank/DDBJ databases">
        <title>Genomic analysis of the entomopathogenic nematode Steinernema hermaphroditum.</title>
        <authorList>
            <person name="Schwarz E.M."/>
            <person name="Heppert J.K."/>
            <person name="Baniya A."/>
            <person name="Schwartz H.T."/>
            <person name="Tan C.-H."/>
            <person name="Antoshechkin I."/>
            <person name="Sternberg P.W."/>
            <person name="Goodrich-Blair H."/>
            <person name="Dillman A.R."/>
        </authorList>
    </citation>
    <scope>NUCLEOTIDE SEQUENCE</scope>
    <source>
        <strain evidence="8">PS9179</strain>
        <tissue evidence="8">Whole animal</tissue>
    </source>
</reference>
<dbReference type="GO" id="GO:0005762">
    <property type="term" value="C:mitochondrial large ribosomal subunit"/>
    <property type="evidence" value="ECO:0007669"/>
    <property type="project" value="InterPro"/>
</dbReference>
<dbReference type="PANTHER" id="PTHR21338:SF0">
    <property type="entry name" value="LARGE RIBOSOMAL SUBUNIT PROTEIN ML41"/>
    <property type="match status" value="1"/>
</dbReference>
<gene>
    <name evidence="8" type="ORF">QR680_011320</name>
</gene>
<feature type="region of interest" description="Disordered" evidence="7">
    <location>
        <begin position="101"/>
        <end position="135"/>
    </location>
</feature>
<dbReference type="PANTHER" id="PTHR21338">
    <property type="entry name" value="MITOCHONDRIAL RIBOSOMAL PROTEIN L41"/>
    <property type="match status" value="1"/>
</dbReference>
<feature type="region of interest" description="Disordered" evidence="7">
    <location>
        <begin position="1"/>
        <end position="26"/>
    </location>
</feature>
<evidence type="ECO:0000256" key="1">
    <source>
        <dbReference type="ARBA" id="ARBA00004173"/>
    </source>
</evidence>
<dbReference type="Pfam" id="PF09809">
    <property type="entry name" value="MRP-L27"/>
    <property type="match status" value="1"/>
</dbReference>
<protein>
    <submittedName>
        <fullName evidence="8">Uncharacterized protein</fullName>
    </submittedName>
</protein>
<keyword evidence="4" id="KW-0689">Ribosomal protein</keyword>
<evidence type="ECO:0000313" key="8">
    <source>
        <dbReference type="EMBL" id="KAK0429325.1"/>
    </source>
</evidence>
<organism evidence="8 9">
    <name type="scientific">Steinernema hermaphroditum</name>
    <dbReference type="NCBI Taxonomy" id="289476"/>
    <lineage>
        <taxon>Eukaryota</taxon>
        <taxon>Metazoa</taxon>
        <taxon>Ecdysozoa</taxon>
        <taxon>Nematoda</taxon>
        <taxon>Chromadorea</taxon>
        <taxon>Rhabditida</taxon>
        <taxon>Tylenchina</taxon>
        <taxon>Panagrolaimomorpha</taxon>
        <taxon>Strongyloidoidea</taxon>
        <taxon>Steinernematidae</taxon>
        <taxon>Steinernema</taxon>
    </lineage>
</organism>
<proteinExistence type="inferred from homology"/>
<evidence type="ECO:0000256" key="5">
    <source>
        <dbReference type="ARBA" id="ARBA00023128"/>
    </source>
</evidence>
<accession>A0AA39IRW0</accession>
<feature type="compositionally biased region" description="Basic and acidic residues" evidence="7">
    <location>
        <begin position="1"/>
        <end position="15"/>
    </location>
</feature>
<dbReference type="GO" id="GO:0003735">
    <property type="term" value="F:structural constituent of ribosome"/>
    <property type="evidence" value="ECO:0007669"/>
    <property type="project" value="InterPro"/>
</dbReference>
<dbReference type="Proteomes" id="UP001175271">
    <property type="component" value="Unassembled WGS sequence"/>
</dbReference>
<dbReference type="AlphaFoldDB" id="A0AA39IRW0"/>